<gene>
    <name evidence="1" type="ORF">S01H4_36063</name>
</gene>
<sequence length="29" mass="3229">KLMIPVPYVRSFKTGIAVKVRKGIAKSKL</sequence>
<feature type="non-terminal residue" evidence="1">
    <location>
        <position position="1"/>
    </location>
</feature>
<accession>X1ALU4</accession>
<evidence type="ECO:0000313" key="1">
    <source>
        <dbReference type="EMBL" id="GAG83645.1"/>
    </source>
</evidence>
<organism evidence="1">
    <name type="scientific">marine sediment metagenome</name>
    <dbReference type="NCBI Taxonomy" id="412755"/>
    <lineage>
        <taxon>unclassified sequences</taxon>
        <taxon>metagenomes</taxon>
        <taxon>ecological metagenomes</taxon>
    </lineage>
</organism>
<name>X1ALU4_9ZZZZ</name>
<proteinExistence type="predicted"/>
<dbReference type="EMBL" id="BART01019238">
    <property type="protein sequence ID" value="GAG83645.1"/>
    <property type="molecule type" value="Genomic_DNA"/>
</dbReference>
<reference evidence="1" key="1">
    <citation type="journal article" date="2014" name="Front. Microbiol.">
        <title>High frequency of phylogenetically diverse reductive dehalogenase-homologous genes in deep subseafloor sedimentary metagenomes.</title>
        <authorList>
            <person name="Kawai M."/>
            <person name="Futagami T."/>
            <person name="Toyoda A."/>
            <person name="Takaki Y."/>
            <person name="Nishi S."/>
            <person name="Hori S."/>
            <person name="Arai W."/>
            <person name="Tsubouchi T."/>
            <person name="Morono Y."/>
            <person name="Uchiyama I."/>
            <person name="Ito T."/>
            <person name="Fujiyama A."/>
            <person name="Inagaki F."/>
            <person name="Takami H."/>
        </authorList>
    </citation>
    <scope>NUCLEOTIDE SEQUENCE</scope>
    <source>
        <strain evidence="1">Expedition CK06-06</strain>
    </source>
</reference>
<protein>
    <submittedName>
        <fullName evidence="1">Uncharacterized protein</fullName>
    </submittedName>
</protein>
<comment type="caution">
    <text evidence="1">The sequence shown here is derived from an EMBL/GenBank/DDBJ whole genome shotgun (WGS) entry which is preliminary data.</text>
</comment>
<dbReference type="AlphaFoldDB" id="X1ALU4"/>